<dbReference type="OrthoDB" id="6598372at2759"/>
<dbReference type="InterPro" id="IPR051856">
    <property type="entry name" value="CSR-E3_Ligase_Protein"/>
</dbReference>
<dbReference type="Pfam" id="PF07782">
    <property type="entry name" value="DC_STAMP"/>
    <property type="match status" value="1"/>
</dbReference>
<feature type="transmembrane region" description="Helical" evidence="8">
    <location>
        <begin position="43"/>
        <end position="63"/>
    </location>
</feature>
<dbReference type="GO" id="GO:0016020">
    <property type="term" value="C:membrane"/>
    <property type="evidence" value="ECO:0007669"/>
    <property type="project" value="UniProtKB-SubCell"/>
</dbReference>
<feature type="transmembrane region" description="Helical" evidence="8">
    <location>
        <begin position="341"/>
        <end position="363"/>
    </location>
</feature>
<dbReference type="Proteomes" id="UP000504633">
    <property type="component" value="Unplaced"/>
</dbReference>
<dbReference type="GO" id="GO:0008270">
    <property type="term" value="F:zinc ion binding"/>
    <property type="evidence" value="ECO:0007669"/>
    <property type="project" value="UniProtKB-KW"/>
</dbReference>
<evidence type="ECO:0000256" key="2">
    <source>
        <dbReference type="ARBA" id="ARBA00022692"/>
    </source>
</evidence>
<feature type="transmembrane region" description="Helical" evidence="8">
    <location>
        <begin position="428"/>
        <end position="453"/>
    </location>
</feature>
<dbReference type="AlphaFoldDB" id="A0A6J1LTH0"/>
<organism evidence="10 11">
    <name type="scientific">Drosophila hydei</name>
    <name type="common">Fruit fly</name>
    <dbReference type="NCBI Taxonomy" id="7224"/>
    <lineage>
        <taxon>Eukaryota</taxon>
        <taxon>Metazoa</taxon>
        <taxon>Ecdysozoa</taxon>
        <taxon>Arthropoda</taxon>
        <taxon>Hexapoda</taxon>
        <taxon>Insecta</taxon>
        <taxon>Pterygota</taxon>
        <taxon>Neoptera</taxon>
        <taxon>Endopterygota</taxon>
        <taxon>Diptera</taxon>
        <taxon>Brachycera</taxon>
        <taxon>Muscomorpha</taxon>
        <taxon>Ephydroidea</taxon>
        <taxon>Drosophilidae</taxon>
        <taxon>Drosophila</taxon>
    </lineage>
</organism>
<name>A0A6J1LTH0_DROHY</name>
<comment type="subcellular location">
    <subcellularLocation>
        <location evidence="1">Membrane</location>
        <topology evidence="1">Multi-pass membrane protein</topology>
    </subcellularLocation>
</comment>
<protein>
    <submittedName>
        <fullName evidence="11">DC-STAMP domain-containing protein 2</fullName>
    </submittedName>
</protein>
<evidence type="ECO:0000313" key="11">
    <source>
        <dbReference type="RefSeq" id="XP_023167105.2"/>
    </source>
</evidence>
<keyword evidence="3 7" id="KW-0863">Zinc-finger</keyword>
<feature type="transmembrane region" description="Helical" evidence="8">
    <location>
        <begin position="518"/>
        <end position="538"/>
    </location>
</feature>
<dbReference type="InterPro" id="IPR058842">
    <property type="entry name" value="DCST1_C"/>
</dbReference>
<evidence type="ECO:0000256" key="4">
    <source>
        <dbReference type="ARBA" id="ARBA00022833"/>
    </source>
</evidence>
<dbReference type="PROSITE" id="PS50089">
    <property type="entry name" value="ZF_RING_2"/>
    <property type="match status" value="1"/>
</dbReference>
<proteinExistence type="predicted"/>
<keyword evidence="4" id="KW-0862">Zinc</keyword>
<reference evidence="11" key="1">
    <citation type="submission" date="2025-08" db="UniProtKB">
        <authorList>
            <consortium name="RefSeq"/>
        </authorList>
    </citation>
    <scope>IDENTIFICATION</scope>
    <source>
        <strain evidence="11">15085-1641.00</strain>
        <tissue evidence="11">Whole body</tissue>
    </source>
</reference>
<feature type="transmembrane region" description="Helical" evidence="8">
    <location>
        <begin position="75"/>
        <end position="92"/>
    </location>
</feature>
<evidence type="ECO:0000256" key="3">
    <source>
        <dbReference type="ARBA" id="ARBA00022771"/>
    </source>
</evidence>
<evidence type="ECO:0000256" key="5">
    <source>
        <dbReference type="ARBA" id="ARBA00022989"/>
    </source>
</evidence>
<keyword evidence="5 8" id="KW-1133">Transmembrane helix</keyword>
<keyword evidence="6 8" id="KW-0472">Membrane</keyword>
<dbReference type="SUPFAM" id="SSF57850">
    <property type="entry name" value="RING/U-box"/>
    <property type="match status" value="1"/>
</dbReference>
<evidence type="ECO:0000256" key="1">
    <source>
        <dbReference type="ARBA" id="ARBA00004141"/>
    </source>
</evidence>
<evidence type="ECO:0000256" key="7">
    <source>
        <dbReference type="PROSITE-ProRule" id="PRU00175"/>
    </source>
</evidence>
<feature type="transmembrane region" description="Helical" evidence="8">
    <location>
        <begin position="104"/>
        <end position="126"/>
    </location>
</feature>
<dbReference type="OMA" id="NICIMAN"/>
<dbReference type="Pfam" id="PF26039">
    <property type="entry name" value="Dcst2"/>
    <property type="match status" value="1"/>
</dbReference>
<gene>
    <name evidence="11" type="primary">LOC111596887</name>
</gene>
<sequence>MRRMHSSYRSFDRSQGAIYPIESGPSHDPIPEPKERGSNFGNLMIFALIGYISGILLILAWYVIDFGRERKELSLKWLCIVLLGLLFLIVIYNRATKSIGALSLISILGYAGLELSVCLAFILAALGPVTNIMANIEIMAYSLYCGQTLLRAALTPMHEIMGAPVYVVEQAVYSCLSQVRKLMDRVDSVLRGLEQPIMRLYAGYKDCDSWLLHQQSFFEAQMGSPYDRCLGAGTISMQDCKLKFKDQPSACGLQNHFEWFCSNLKDLPSFFDVHLEEQQQMVEQVFSRPSHMFAKIRAMFEVSITFDHNAKSGETPDALGSAPDRHMATDFDRQMQVFGFIYIWLAAVVLVLMVLLVLHAICFHMNYLSSLHYRNFYLTRDFFEISKAKPTDFSPDLLPLRPNERKILVALGSWRLLEREARHSNASLVLLIIINLQLLTICVLDYSLSWMLADMTVHLHKTPELQPPAYTKIVIRRGGLIADILRGLVQAFEPLSKNLIVDIQHCLPLPRPPSFVRYWEILMLCLLAWLLLIGEPLHHRLCHKIMSMFYPAHARHRAALLHERLRYSRDLFPRQARRRAQSLNFYASDDCKLLKHLLARLSEILYKLTKGYLGAYKGKYCIVCNSRLTSNNYVACQTPNCKGVFCERCFLDLSSQCPLCSARLRFDDVSHVSDVEDSSDEAECEPEYDIRF</sequence>
<accession>A0A6J1LTH0</accession>
<evidence type="ECO:0000256" key="8">
    <source>
        <dbReference type="SAM" id="Phobius"/>
    </source>
</evidence>
<dbReference type="RefSeq" id="XP_023167105.2">
    <property type="nucleotide sequence ID" value="XM_023311337.2"/>
</dbReference>
<feature type="domain" description="RING-type" evidence="9">
    <location>
        <begin position="621"/>
        <end position="661"/>
    </location>
</feature>
<dbReference type="InterPro" id="IPR001841">
    <property type="entry name" value="Znf_RING"/>
</dbReference>
<dbReference type="PANTHER" id="PTHR21041:SF9">
    <property type="entry name" value="DENDRITIC CELL-SPECIFIC TRANSMEMBRANE PROTEIN-LIKE DOMAIN-CONTAINING PROTEIN"/>
    <property type="match status" value="1"/>
</dbReference>
<keyword evidence="10" id="KW-1185">Reference proteome</keyword>
<evidence type="ECO:0000256" key="6">
    <source>
        <dbReference type="ARBA" id="ARBA00023136"/>
    </source>
</evidence>
<dbReference type="KEGG" id="dhe:111596887"/>
<keyword evidence="3 7" id="KW-0479">Metal-binding</keyword>
<evidence type="ECO:0000259" key="9">
    <source>
        <dbReference type="PROSITE" id="PS50089"/>
    </source>
</evidence>
<evidence type="ECO:0000313" key="10">
    <source>
        <dbReference type="Proteomes" id="UP000504633"/>
    </source>
</evidence>
<keyword evidence="2 8" id="KW-0812">Transmembrane</keyword>
<dbReference type="Pfam" id="PF26037">
    <property type="entry name" value="zf-RING_DCST1_C"/>
    <property type="match status" value="1"/>
</dbReference>
<dbReference type="GeneID" id="111596887"/>
<dbReference type="PANTHER" id="PTHR21041">
    <property type="entry name" value="DENDRITIC CELL-SPECIFIC TRANSMEMBRANE PROTEIN"/>
    <property type="match status" value="1"/>
</dbReference>
<dbReference type="InterPro" id="IPR012858">
    <property type="entry name" value="DC_STAMP-like"/>
</dbReference>